<reference evidence="2" key="1">
    <citation type="journal article" date="2021" name="PeerJ">
        <title>Extensive microbial diversity within the chicken gut microbiome revealed by metagenomics and culture.</title>
        <authorList>
            <person name="Gilroy R."/>
            <person name="Ravi A."/>
            <person name="Getino M."/>
            <person name="Pursley I."/>
            <person name="Horton D.L."/>
            <person name="Alikhan N.F."/>
            <person name="Baker D."/>
            <person name="Gharbi K."/>
            <person name="Hall N."/>
            <person name="Watson M."/>
            <person name="Adriaenssens E.M."/>
            <person name="Foster-Nyarko E."/>
            <person name="Jarju S."/>
            <person name="Secka A."/>
            <person name="Antonio M."/>
            <person name="Oren A."/>
            <person name="Chaudhuri R.R."/>
            <person name="La Ragione R."/>
            <person name="Hildebrand F."/>
            <person name="Pallen M.J."/>
        </authorList>
    </citation>
    <scope>NUCLEOTIDE SEQUENCE</scope>
    <source>
        <strain evidence="2">ChiBcec1-1093</strain>
    </source>
</reference>
<sequence length="194" mass="21929">MTEQTRKNDFGYIGYEYREVAVSGEYISIYMDSYPCFGWEPDPNRAMGQEGGASIPKGAERADHGDRKTLYFRRSHSISNKAELTRLQRNFDSCIQEIEELNRSKTITALMAALSVGIVGTAFMAGSVFAVTAEPPVIWLMILLALPGFAGWILPCFLYRKLVQKKSAEVNPLIEQKYDEIYTICEKGNNLIYM</sequence>
<keyword evidence="1" id="KW-1133">Transmembrane helix</keyword>
<organism evidence="2 3">
    <name type="scientific">Candidatus Lachnoclostridium stercorigallinarum</name>
    <dbReference type="NCBI Taxonomy" id="2838634"/>
    <lineage>
        <taxon>Bacteria</taxon>
        <taxon>Bacillati</taxon>
        <taxon>Bacillota</taxon>
        <taxon>Clostridia</taxon>
        <taxon>Lachnospirales</taxon>
        <taxon>Lachnospiraceae</taxon>
    </lineage>
</organism>
<reference evidence="2" key="2">
    <citation type="submission" date="2021-04" db="EMBL/GenBank/DDBJ databases">
        <authorList>
            <person name="Gilroy R."/>
        </authorList>
    </citation>
    <scope>NUCLEOTIDE SEQUENCE</scope>
    <source>
        <strain evidence="2">ChiBcec1-1093</strain>
    </source>
</reference>
<name>A0A9D2GH58_9FIRM</name>
<keyword evidence="1" id="KW-0812">Transmembrane</keyword>
<evidence type="ECO:0000256" key="1">
    <source>
        <dbReference type="SAM" id="Phobius"/>
    </source>
</evidence>
<keyword evidence="1" id="KW-0472">Membrane</keyword>
<comment type="caution">
    <text evidence="2">The sequence shown here is derived from an EMBL/GenBank/DDBJ whole genome shotgun (WGS) entry which is preliminary data.</text>
</comment>
<accession>A0A9D2GH58</accession>
<dbReference type="EMBL" id="DXBC01000124">
    <property type="protein sequence ID" value="HIZ79708.1"/>
    <property type="molecule type" value="Genomic_DNA"/>
</dbReference>
<protein>
    <submittedName>
        <fullName evidence="2">Uncharacterized protein</fullName>
    </submittedName>
</protein>
<dbReference type="Proteomes" id="UP000824101">
    <property type="component" value="Unassembled WGS sequence"/>
</dbReference>
<gene>
    <name evidence="2" type="ORF">IAA17_07970</name>
</gene>
<evidence type="ECO:0000313" key="2">
    <source>
        <dbReference type="EMBL" id="HIZ79708.1"/>
    </source>
</evidence>
<feature type="transmembrane region" description="Helical" evidence="1">
    <location>
        <begin position="109"/>
        <end position="131"/>
    </location>
</feature>
<proteinExistence type="predicted"/>
<feature type="transmembrane region" description="Helical" evidence="1">
    <location>
        <begin position="137"/>
        <end position="159"/>
    </location>
</feature>
<evidence type="ECO:0000313" key="3">
    <source>
        <dbReference type="Proteomes" id="UP000824101"/>
    </source>
</evidence>
<dbReference type="AlphaFoldDB" id="A0A9D2GH58"/>